<dbReference type="GO" id="GO:0004742">
    <property type="term" value="F:dihydrolipoyllysine-residue acetyltransferase activity"/>
    <property type="evidence" value="ECO:0007669"/>
    <property type="project" value="UniProtKB-EC"/>
</dbReference>
<evidence type="ECO:0000256" key="4">
    <source>
        <dbReference type="ARBA" id="ARBA00022823"/>
    </source>
</evidence>
<keyword evidence="4" id="KW-0450">Lipoyl</keyword>
<evidence type="ECO:0000259" key="6">
    <source>
        <dbReference type="PROSITE" id="PS50968"/>
    </source>
</evidence>
<dbReference type="InterPro" id="IPR023213">
    <property type="entry name" value="CAT-like_dom_sf"/>
</dbReference>
<dbReference type="Pfam" id="PF00198">
    <property type="entry name" value="2-oxoacid_dh"/>
    <property type="match status" value="1"/>
</dbReference>
<keyword evidence="5 8" id="KW-0012">Acyltransferase</keyword>
<comment type="similarity">
    <text evidence="2">Belongs to the 2-oxoacid dehydrogenase family.</text>
</comment>
<comment type="cofactor">
    <cofactor evidence="1">
        <name>(R)-lipoate</name>
        <dbReference type="ChEBI" id="CHEBI:83088"/>
    </cofactor>
</comment>
<evidence type="ECO:0000256" key="3">
    <source>
        <dbReference type="ARBA" id="ARBA00022679"/>
    </source>
</evidence>
<dbReference type="EMBL" id="VSSQ01001624">
    <property type="protein sequence ID" value="MPM09887.1"/>
    <property type="molecule type" value="Genomic_DNA"/>
</dbReference>
<organism evidence="8">
    <name type="scientific">bioreactor metagenome</name>
    <dbReference type="NCBI Taxonomy" id="1076179"/>
    <lineage>
        <taxon>unclassified sequences</taxon>
        <taxon>metagenomes</taxon>
        <taxon>ecological metagenomes</taxon>
    </lineage>
</organism>
<sequence>MATPVMMPRQGQSVESCIITEWKKKVGDAVQVGDILFSYETDKSTFEEAAKADGTLLAVFFNADDDVPVLTNVAVIGNPGESFDEFAPGGAAPAKAEQAAAPTVAEETKPVAQATAARAEGVSPRARATADQLGVDPSAAQPTGPQGRVIERDVITLAQNSRTGSGLGGRKTASDAASIGVIETPAAKAPAAPANIEYDEIKMPNLRRVIAKTMHESLAEMAQLTHNTSFDATRILAFRERIKSAPESMELPKITINDIILFAASRILMKHEALNAHCLGDKMRFFHHVHLGIAVDTPRGLLVPTLFDADTKTLGQIAQESKLLSKAAQDGSINPDLLQGGTFTVSNVGVYGIESFTPVINPPQVALLGVCCITERVRTVNGQITTYPAMGLSLTYDHRAVDGAPASKFLKDLVAALEQFDLMLIG</sequence>
<dbReference type="PROSITE" id="PS51826">
    <property type="entry name" value="PSBD"/>
    <property type="match status" value="1"/>
</dbReference>
<dbReference type="Pfam" id="PF02817">
    <property type="entry name" value="E3_binding"/>
    <property type="match status" value="1"/>
</dbReference>
<dbReference type="SUPFAM" id="SSF47005">
    <property type="entry name" value="Peripheral subunit-binding domain of 2-oxo acid dehydrogenase complex"/>
    <property type="match status" value="1"/>
</dbReference>
<dbReference type="Pfam" id="PF00364">
    <property type="entry name" value="Biotin_lipoyl"/>
    <property type="match status" value="1"/>
</dbReference>
<dbReference type="EC" id="2.3.1.12" evidence="8"/>
<dbReference type="InterPro" id="IPR036625">
    <property type="entry name" value="E3-bd_dom_sf"/>
</dbReference>
<dbReference type="InterPro" id="IPR004167">
    <property type="entry name" value="PSBD"/>
</dbReference>
<dbReference type="SUPFAM" id="SSF52777">
    <property type="entry name" value="CoA-dependent acyltransferases"/>
    <property type="match status" value="1"/>
</dbReference>
<dbReference type="PROSITE" id="PS50968">
    <property type="entry name" value="BIOTINYL_LIPOYL"/>
    <property type="match status" value="1"/>
</dbReference>
<gene>
    <name evidence="8" type="primary">pdhC_15</name>
    <name evidence="8" type="ORF">SDC9_56210</name>
</gene>
<name>A0A644X1Q3_9ZZZZ</name>
<dbReference type="SUPFAM" id="SSF51230">
    <property type="entry name" value="Single hybrid motif"/>
    <property type="match status" value="1"/>
</dbReference>
<dbReference type="PANTHER" id="PTHR43178">
    <property type="entry name" value="DIHYDROLIPOAMIDE ACETYLTRANSFERASE COMPONENT OF PYRUVATE DEHYDROGENASE COMPLEX"/>
    <property type="match status" value="1"/>
</dbReference>
<dbReference type="CDD" id="cd06849">
    <property type="entry name" value="lipoyl_domain"/>
    <property type="match status" value="1"/>
</dbReference>
<evidence type="ECO:0000256" key="5">
    <source>
        <dbReference type="ARBA" id="ARBA00023315"/>
    </source>
</evidence>
<dbReference type="GO" id="GO:0005739">
    <property type="term" value="C:mitochondrion"/>
    <property type="evidence" value="ECO:0007669"/>
    <property type="project" value="TreeGrafter"/>
</dbReference>
<evidence type="ECO:0000256" key="1">
    <source>
        <dbReference type="ARBA" id="ARBA00001938"/>
    </source>
</evidence>
<keyword evidence="8" id="KW-0670">Pyruvate</keyword>
<dbReference type="InterPro" id="IPR011053">
    <property type="entry name" value="Single_hybrid_motif"/>
</dbReference>
<dbReference type="Gene3D" id="4.10.320.10">
    <property type="entry name" value="E3-binding domain"/>
    <property type="match status" value="1"/>
</dbReference>
<reference evidence="8" key="1">
    <citation type="submission" date="2019-08" db="EMBL/GenBank/DDBJ databases">
        <authorList>
            <person name="Kucharzyk K."/>
            <person name="Murdoch R.W."/>
            <person name="Higgins S."/>
            <person name="Loffler F."/>
        </authorList>
    </citation>
    <scope>NUCLEOTIDE SEQUENCE</scope>
</reference>
<dbReference type="InterPro" id="IPR050743">
    <property type="entry name" value="2-oxoacid_DH_E2_comp"/>
</dbReference>
<dbReference type="Gene3D" id="2.40.50.100">
    <property type="match status" value="1"/>
</dbReference>
<evidence type="ECO:0000259" key="7">
    <source>
        <dbReference type="PROSITE" id="PS51826"/>
    </source>
</evidence>
<protein>
    <submittedName>
        <fullName evidence="8">Dihydrolipoyllysine-residue acetyltransferase component of pyruvate dehydrogenase complex</fullName>
        <ecNumber evidence="8">2.3.1.12</ecNumber>
    </submittedName>
</protein>
<feature type="domain" description="Lipoyl-binding" evidence="6">
    <location>
        <begin position="2"/>
        <end position="77"/>
    </location>
</feature>
<proteinExistence type="inferred from homology"/>
<dbReference type="InterPro" id="IPR000089">
    <property type="entry name" value="Biotin_lipoyl"/>
</dbReference>
<dbReference type="PANTHER" id="PTHR43178:SF5">
    <property type="entry name" value="LIPOAMIDE ACYLTRANSFERASE COMPONENT OF BRANCHED-CHAIN ALPHA-KETO ACID DEHYDROGENASE COMPLEX, MITOCHONDRIAL"/>
    <property type="match status" value="1"/>
</dbReference>
<evidence type="ECO:0000256" key="2">
    <source>
        <dbReference type="ARBA" id="ARBA00007317"/>
    </source>
</evidence>
<accession>A0A644X1Q3</accession>
<dbReference type="AlphaFoldDB" id="A0A644X1Q3"/>
<dbReference type="GO" id="GO:0031405">
    <property type="term" value="F:lipoic acid binding"/>
    <property type="evidence" value="ECO:0007669"/>
    <property type="project" value="TreeGrafter"/>
</dbReference>
<feature type="domain" description="Peripheral subunit-binding (PSBD)" evidence="7">
    <location>
        <begin position="121"/>
        <end position="158"/>
    </location>
</feature>
<dbReference type="InterPro" id="IPR001078">
    <property type="entry name" value="2-oxoacid_DH_actylTfrase"/>
</dbReference>
<comment type="caution">
    <text evidence="8">The sequence shown here is derived from an EMBL/GenBank/DDBJ whole genome shotgun (WGS) entry which is preliminary data.</text>
</comment>
<evidence type="ECO:0000313" key="8">
    <source>
        <dbReference type="EMBL" id="MPM09887.1"/>
    </source>
</evidence>
<dbReference type="Gene3D" id="3.30.559.10">
    <property type="entry name" value="Chloramphenicol acetyltransferase-like domain"/>
    <property type="match status" value="1"/>
</dbReference>
<keyword evidence="3 8" id="KW-0808">Transferase</keyword>